<accession>A0A7L5BUF0</accession>
<protein>
    <recommendedName>
        <fullName evidence="3">Sulfotransferase family protein</fullName>
    </recommendedName>
</protein>
<evidence type="ECO:0008006" key="3">
    <source>
        <dbReference type="Google" id="ProtNLM"/>
    </source>
</evidence>
<dbReference type="KEGG" id="hdh:G5B40_05055"/>
<dbReference type="EMBL" id="CP049056">
    <property type="protein sequence ID" value="QIE54871.1"/>
    <property type="molecule type" value="Genomic_DNA"/>
</dbReference>
<proteinExistence type="predicted"/>
<dbReference type="SUPFAM" id="SSF52540">
    <property type="entry name" value="P-loop containing nucleoside triphosphate hydrolases"/>
    <property type="match status" value="1"/>
</dbReference>
<name>A0A7L5BUF0_9RHOB</name>
<sequence length="301" mass="33429">MPRLIIHPGAPKTGTSTLQRFLHAHRDVLQKRGIVVLTPANFRRSPFMRACRSATRGGKPMERAALDAFAAEFADVDTVLISEEGFCSGFLLGGWNGPGGFERADLSAEVIANLPFDDIRAVLTVRQQRGFLVSSYVHRVKLHRERRGFRRWLDEAIAPDRLSWARVARAFETRLGEGRVALLPFEIVKAEGAEAYVRAFFESAGLDGAGIDFTRVHAANVSASHLAVVASRAFNRIAWTKKGRSRMNARLTRRFPADRFGGFRPSDPRLDALAELFAEENEALARRCFPDHADAFLGGAR</sequence>
<dbReference type="Proteomes" id="UP000503336">
    <property type="component" value="Chromosome"/>
</dbReference>
<keyword evidence="2" id="KW-1185">Reference proteome</keyword>
<organism evidence="1 2">
    <name type="scientific">Pikeienuella piscinae</name>
    <dbReference type="NCBI Taxonomy" id="2748098"/>
    <lineage>
        <taxon>Bacteria</taxon>
        <taxon>Pseudomonadati</taxon>
        <taxon>Pseudomonadota</taxon>
        <taxon>Alphaproteobacteria</taxon>
        <taxon>Rhodobacterales</taxon>
        <taxon>Paracoccaceae</taxon>
        <taxon>Pikeienuella</taxon>
    </lineage>
</organism>
<dbReference type="InterPro" id="IPR027417">
    <property type="entry name" value="P-loop_NTPase"/>
</dbReference>
<dbReference type="AlphaFoldDB" id="A0A7L5BUF0"/>
<gene>
    <name evidence="1" type="ORF">G5B40_05055</name>
</gene>
<evidence type="ECO:0000313" key="1">
    <source>
        <dbReference type="EMBL" id="QIE54871.1"/>
    </source>
</evidence>
<reference evidence="1 2" key="1">
    <citation type="submission" date="2020-02" db="EMBL/GenBank/DDBJ databases">
        <title>complete genome sequence of Rhodobacteraceae bacterium.</title>
        <authorList>
            <person name="Park J."/>
            <person name="Kim Y.-S."/>
            <person name="Kim K.-H."/>
        </authorList>
    </citation>
    <scope>NUCLEOTIDE SEQUENCE [LARGE SCALE GENOMIC DNA]</scope>
    <source>
        <strain evidence="1 2">RR4-56</strain>
    </source>
</reference>
<evidence type="ECO:0000313" key="2">
    <source>
        <dbReference type="Proteomes" id="UP000503336"/>
    </source>
</evidence>
<dbReference type="RefSeq" id="WP_165095857.1">
    <property type="nucleotide sequence ID" value="NZ_CP049056.1"/>
</dbReference>
<dbReference type="Gene3D" id="3.40.50.300">
    <property type="entry name" value="P-loop containing nucleotide triphosphate hydrolases"/>
    <property type="match status" value="1"/>
</dbReference>